<dbReference type="InterPro" id="IPR050596">
    <property type="entry name" value="AspAT/PAT-like"/>
</dbReference>
<dbReference type="Gene3D" id="3.90.1150.10">
    <property type="entry name" value="Aspartate Aminotransferase, domain 1"/>
    <property type="match status" value="1"/>
</dbReference>
<dbReference type="GO" id="GO:0006520">
    <property type="term" value="P:amino acid metabolic process"/>
    <property type="evidence" value="ECO:0007669"/>
    <property type="project" value="InterPro"/>
</dbReference>
<keyword evidence="4" id="KW-0808">Transferase</keyword>
<dbReference type="InterPro" id="IPR004839">
    <property type="entry name" value="Aminotransferase_I/II_large"/>
</dbReference>
<dbReference type="AlphaFoldDB" id="A0A9D9E842"/>
<dbReference type="InterPro" id="IPR015421">
    <property type="entry name" value="PyrdxlP-dep_Trfase_major"/>
</dbReference>
<name>A0A9D9E842_9SPIR</name>
<comment type="similarity">
    <text evidence="2">Belongs to the class-I pyridoxal-phosphate-dependent aminotransferase family.</text>
</comment>
<dbReference type="Pfam" id="PF00155">
    <property type="entry name" value="Aminotran_1_2"/>
    <property type="match status" value="1"/>
</dbReference>
<dbReference type="GO" id="GO:0008483">
    <property type="term" value="F:transaminase activity"/>
    <property type="evidence" value="ECO:0007669"/>
    <property type="project" value="UniProtKB-KW"/>
</dbReference>
<evidence type="ECO:0000256" key="3">
    <source>
        <dbReference type="ARBA" id="ARBA00022576"/>
    </source>
</evidence>
<dbReference type="EMBL" id="JADIMU010000030">
    <property type="protein sequence ID" value="MBO8443061.1"/>
    <property type="molecule type" value="Genomic_DNA"/>
</dbReference>
<dbReference type="InterPro" id="IPR015424">
    <property type="entry name" value="PyrdxlP-dep_Trfase"/>
</dbReference>
<keyword evidence="3 7" id="KW-0032">Aminotransferase</keyword>
<dbReference type="Gene3D" id="3.40.640.10">
    <property type="entry name" value="Type I PLP-dependent aspartate aminotransferase-like (Major domain)"/>
    <property type="match status" value="1"/>
</dbReference>
<comment type="cofactor">
    <cofactor evidence="1">
        <name>pyridoxal 5'-phosphate</name>
        <dbReference type="ChEBI" id="CHEBI:597326"/>
    </cofactor>
</comment>
<proteinExistence type="inferred from homology"/>
<dbReference type="NCBIfam" id="NF006388">
    <property type="entry name" value="PRK08637.1"/>
    <property type="match status" value="1"/>
</dbReference>
<evidence type="ECO:0000256" key="4">
    <source>
        <dbReference type="ARBA" id="ARBA00022679"/>
    </source>
</evidence>
<feature type="domain" description="Aminotransferase class I/classII large" evidence="6">
    <location>
        <begin position="79"/>
        <end position="421"/>
    </location>
</feature>
<evidence type="ECO:0000259" key="6">
    <source>
        <dbReference type="Pfam" id="PF00155"/>
    </source>
</evidence>
<evidence type="ECO:0000313" key="7">
    <source>
        <dbReference type="EMBL" id="MBO8443061.1"/>
    </source>
</evidence>
<evidence type="ECO:0000256" key="5">
    <source>
        <dbReference type="ARBA" id="ARBA00022898"/>
    </source>
</evidence>
<evidence type="ECO:0000256" key="1">
    <source>
        <dbReference type="ARBA" id="ARBA00001933"/>
    </source>
</evidence>
<evidence type="ECO:0000256" key="2">
    <source>
        <dbReference type="ARBA" id="ARBA00007441"/>
    </source>
</evidence>
<keyword evidence="5" id="KW-0663">Pyridoxal phosphate</keyword>
<dbReference type="CDD" id="cd00609">
    <property type="entry name" value="AAT_like"/>
    <property type="match status" value="1"/>
</dbReference>
<reference evidence="7" key="1">
    <citation type="submission" date="2020-10" db="EMBL/GenBank/DDBJ databases">
        <authorList>
            <person name="Gilroy R."/>
        </authorList>
    </citation>
    <scope>NUCLEOTIDE SEQUENCE</scope>
    <source>
        <strain evidence="7">11167</strain>
    </source>
</reference>
<dbReference type="GO" id="GO:0030170">
    <property type="term" value="F:pyridoxal phosphate binding"/>
    <property type="evidence" value="ECO:0007669"/>
    <property type="project" value="InterPro"/>
</dbReference>
<protein>
    <submittedName>
        <fullName evidence="7">Aminotransferase class I/II-fold pyridoxal phosphate-dependent enzyme</fullName>
    </submittedName>
</protein>
<sequence length="431" mass="48094">MNALAIELDRTLETSSAYGFLSSVGRRMYFPKGIVAQSDEAKEKAKTYNATVGLATSKGQPMHLSDIMDMLREGEFKPSEIFNYAPGGGDKALRAIWKDEMLRKNPSLEGKLFSLPLVTAGLTHTISMLATLFFDEGDSLVLPDLFWDNYDLVFGELRGAQLHTFPFFKDGGFNTEGMKAALMSEKGDHVRLLLNFPNNPTGYTPTNREMDDIVAALKDVADSGKKVMVISDDAYFGLFFEEETAKESLFARLVDAHENIFAVKGDAATKEDMVWGFRVGFVTYGSKGLDAAQLDALVKKTLGAIRCTVSNCDRPGQSMLLHAYQNGKNVERDKKLTFEEMKARYQIVHRAVSRQDDSLLSAYPFNSGYFMAFDTKGHSAEELRTYLLDKYGIGTINIMDRTLRLAYCSVEQDQLEDLIAKVYQAAGELWT</sequence>
<organism evidence="7 8">
    <name type="scientific">Candidatus Aphodenecus pullistercoris</name>
    <dbReference type="NCBI Taxonomy" id="2840669"/>
    <lineage>
        <taxon>Bacteria</taxon>
        <taxon>Pseudomonadati</taxon>
        <taxon>Spirochaetota</taxon>
        <taxon>Spirochaetia</taxon>
        <taxon>Spirochaetales</taxon>
        <taxon>Candidatus Aphodenecus</taxon>
    </lineage>
</organism>
<dbReference type="SUPFAM" id="SSF53383">
    <property type="entry name" value="PLP-dependent transferases"/>
    <property type="match status" value="1"/>
</dbReference>
<gene>
    <name evidence="7" type="ORF">IAC42_04805</name>
</gene>
<dbReference type="PANTHER" id="PTHR46383">
    <property type="entry name" value="ASPARTATE AMINOTRANSFERASE"/>
    <property type="match status" value="1"/>
</dbReference>
<evidence type="ECO:0000313" key="8">
    <source>
        <dbReference type="Proteomes" id="UP000823633"/>
    </source>
</evidence>
<reference evidence="7" key="2">
    <citation type="journal article" date="2021" name="PeerJ">
        <title>Extensive microbial diversity within the chicken gut microbiome revealed by metagenomics and culture.</title>
        <authorList>
            <person name="Gilroy R."/>
            <person name="Ravi A."/>
            <person name="Getino M."/>
            <person name="Pursley I."/>
            <person name="Horton D.L."/>
            <person name="Alikhan N.F."/>
            <person name="Baker D."/>
            <person name="Gharbi K."/>
            <person name="Hall N."/>
            <person name="Watson M."/>
            <person name="Adriaenssens E.M."/>
            <person name="Foster-Nyarko E."/>
            <person name="Jarju S."/>
            <person name="Secka A."/>
            <person name="Antonio M."/>
            <person name="Oren A."/>
            <person name="Chaudhuri R.R."/>
            <person name="La Ragione R."/>
            <person name="Hildebrand F."/>
            <person name="Pallen M.J."/>
        </authorList>
    </citation>
    <scope>NUCLEOTIDE SEQUENCE</scope>
    <source>
        <strain evidence="7">11167</strain>
    </source>
</reference>
<dbReference type="InterPro" id="IPR015422">
    <property type="entry name" value="PyrdxlP-dep_Trfase_small"/>
</dbReference>
<comment type="caution">
    <text evidence="7">The sequence shown here is derived from an EMBL/GenBank/DDBJ whole genome shotgun (WGS) entry which is preliminary data.</text>
</comment>
<accession>A0A9D9E842</accession>
<dbReference type="PANTHER" id="PTHR46383:SF1">
    <property type="entry name" value="ASPARTATE AMINOTRANSFERASE"/>
    <property type="match status" value="1"/>
</dbReference>
<dbReference type="Proteomes" id="UP000823633">
    <property type="component" value="Unassembled WGS sequence"/>
</dbReference>